<dbReference type="PANTHER" id="PTHR11388">
    <property type="entry name" value="ORGANIC ANION TRANSPORTER"/>
    <property type="match status" value="1"/>
</dbReference>
<reference evidence="3" key="1">
    <citation type="submission" date="2015-07" db="EMBL/GenBank/DDBJ databases">
        <title>MeaNS - Measles Nucleotide Surveillance Program.</title>
        <authorList>
            <person name="Tran T."/>
            <person name="Druce J."/>
        </authorList>
    </citation>
    <scope>NUCLEOTIDE SEQUENCE</scope>
    <source>
        <strain evidence="3">UCB-OBI-ISO-001</strain>
        <tissue evidence="3">Gonad</tissue>
    </source>
</reference>
<dbReference type="GO" id="GO:0055085">
    <property type="term" value="P:transmembrane transport"/>
    <property type="evidence" value="ECO:0007669"/>
    <property type="project" value="InterPro"/>
</dbReference>
<dbReference type="EMBL" id="KQ416279">
    <property type="protein sequence ID" value="KOF97595.1"/>
    <property type="molecule type" value="Genomic_DNA"/>
</dbReference>
<evidence type="ECO:0000313" key="3">
    <source>
        <dbReference type="EMBL" id="KOF97595.1"/>
    </source>
</evidence>
<dbReference type="OrthoDB" id="6149675at2759"/>
<evidence type="ECO:0000256" key="2">
    <source>
        <dbReference type="SAM" id="Phobius"/>
    </source>
</evidence>
<keyword evidence="1" id="KW-1015">Disulfide bond</keyword>
<feature type="transmembrane region" description="Helical" evidence="2">
    <location>
        <begin position="224"/>
        <end position="246"/>
    </location>
</feature>
<dbReference type="InterPro" id="IPR036259">
    <property type="entry name" value="MFS_trans_sf"/>
</dbReference>
<feature type="transmembrane region" description="Helical" evidence="2">
    <location>
        <begin position="104"/>
        <end position="127"/>
    </location>
</feature>
<evidence type="ECO:0000256" key="1">
    <source>
        <dbReference type="ARBA" id="ARBA00023157"/>
    </source>
</evidence>
<feature type="transmembrane region" description="Helical" evidence="2">
    <location>
        <begin position="78"/>
        <end position="98"/>
    </location>
</feature>
<keyword evidence="2" id="KW-0472">Membrane</keyword>
<accession>A0A0L8I9A4</accession>
<organism evidence="3">
    <name type="scientific">Octopus bimaculoides</name>
    <name type="common">California two-spotted octopus</name>
    <dbReference type="NCBI Taxonomy" id="37653"/>
    <lineage>
        <taxon>Eukaryota</taxon>
        <taxon>Metazoa</taxon>
        <taxon>Spiralia</taxon>
        <taxon>Lophotrochozoa</taxon>
        <taxon>Mollusca</taxon>
        <taxon>Cephalopoda</taxon>
        <taxon>Coleoidea</taxon>
        <taxon>Octopodiformes</taxon>
        <taxon>Octopoda</taxon>
        <taxon>Incirrata</taxon>
        <taxon>Octopodidae</taxon>
        <taxon>Octopus</taxon>
    </lineage>
</organism>
<proteinExistence type="predicted"/>
<feature type="transmembrane region" description="Helical" evidence="2">
    <location>
        <begin position="30"/>
        <end position="57"/>
    </location>
</feature>
<dbReference type="InterPro" id="IPR004156">
    <property type="entry name" value="OATP"/>
</dbReference>
<keyword evidence="2" id="KW-1133">Transmembrane helix</keyword>
<feature type="transmembrane region" description="Helical" evidence="2">
    <location>
        <begin position="170"/>
        <end position="189"/>
    </location>
</feature>
<evidence type="ECO:0008006" key="4">
    <source>
        <dbReference type="Google" id="ProtNLM"/>
    </source>
</evidence>
<dbReference type="Gene3D" id="1.20.1250.20">
    <property type="entry name" value="MFS general substrate transporter like domains"/>
    <property type="match status" value="1"/>
</dbReference>
<sequence>MKIASEISHLLSSKPARRKCCLPLDEEEPFFHSCASMVVFTSFLGLNSLLLLSVNIYTASQITTLEKHFNLRSSHIGFLFIANQIGSILSLAVFIYMSKDLHRPTFLAFSGIFSGIGFLICALPYFITPVPKHNSKHSTNLISTLSSTLNNSRVPCSHEYDQQSKHANIAGYYIMLAAMIFIGICRGPTEPISTVHIDDNVPPVSFSCYMTTTLKPSDAEWVGAWWLGFVILGIMIIFFSLPLIIYPRQNPYECTKSIPLKGK</sequence>
<dbReference type="PANTHER" id="PTHR11388:SF142">
    <property type="entry name" value="SOLUTE CARRIER ORGANIC ANION TRANSPORTER FAMILY MEMBER 5A1"/>
    <property type="match status" value="1"/>
</dbReference>
<gene>
    <name evidence="3" type="ORF">OCBIM_22029012mg</name>
</gene>
<name>A0A0L8I9A4_OCTBM</name>
<keyword evidence="2" id="KW-0812">Transmembrane</keyword>
<dbReference type="SUPFAM" id="SSF103473">
    <property type="entry name" value="MFS general substrate transporter"/>
    <property type="match status" value="1"/>
</dbReference>
<protein>
    <recommendedName>
        <fullName evidence="4">Major facilitator superfamily (MFS) profile domain-containing protein</fullName>
    </recommendedName>
</protein>
<dbReference type="GO" id="GO:0016020">
    <property type="term" value="C:membrane"/>
    <property type="evidence" value="ECO:0007669"/>
    <property type="project" value="InterPro"/>
</dbReference>
<dbReference type="Pfam" id="PF03137">
    <property type="entry name" value="OATP"/>
    <property type="match status" value="1"/>
</dbReference>
<dbReference type="AlphaFoldDB" id="A0A0L8I9A4"/>